<dbReference type="InterPro" id="IPR055562">
    <property type="entry name" value="DUF7138"/>
</dbReference>
<feature type="domain" description="DUF7138" evidence="1">
    <location>
        <begin position="39"/>
        <end position="96"/>
    </location>
</feature>
<evidence type="ECO:0000313" key="2">
    <source>
        <dbReference type="EMBL" id="SPC98710.1"/>
    </source>
</evidence>
<accession>A0A2N9GH02</accession>
<sequence length="181" mass="20710">MRKTVYGKIFRKPFSKTRVSLFSPLSSSLSLLAFLSRLPDFGIKGFQSIISRKIGISPHQFSVYLAVGDEGGGEHQHWKIPVIGKFNFVAISREKEDEERFFLVVLKRSRRERRRRTQIETRASLASLRRLWVLGGGRWVVGRWVVLLWVFWCGGLPIDVVADCGGLRLFMACGFLNTGHR</sequence>
<proteinExistence type="predicted"/>
<organism evidence="2">
    <name type="scientific">Fagus sylvatica</name>
    <name type="common">Beechnut</name>
    <dbReference type="NCBI Taxonomy" id="28930"/>
    <lineage>
        <taxon>Eukaryota</taxon>
        <taxon>Viridiplantae</taxon>
        <taxon>Streptophyta</taxon>
        <taxon>Embryophyta</taxon>
        <taxon>Tracheophyta</taxon>
        <taxon>Spermatophyta</taxon>
        <taxon>Magnoliopsida</taxon>
        <taxon>eudicotyledons</taxon>
        <taxon>Gunneridae</taxon>
        <taxon>Pentapetalae</taxon>
        <taxon>rosids</taxon>
        <taxon>fabids</taxon>
        <taxon>Fagales</taxon>
        <taxon>Fagaceae</taxon>
        <taxon>Fagus</taxon>
    </lineage>
</organism>
<dbReference type="PANTHER" id="PTHR36351:SF1">
    <property type="entry name" value="EMBRYO SAC DEVELOPMENT ARREST 12"/>
    <property type="match status" value="1"/>
</dbReference>
<name>A0A2N9GH02_FAGSY</name>
<protein>
    <recommendedName>
        <fullName evidence="1">DUF7138 domain-containing protein</fullName>
    </recommendedName>
</protein>
<gene>
    <name evidence="2" type="ORF">FSB_LOCUS26592</name>
</gene>
<dbReference type="PANTHER" id="PTHR36351">
    <property type="entry name" value="EMBRYO SAC DEVELOPMENT ARREST 12"/>
    <property type="match status" value="1"/>
</dbReference>
<dbReference type="EMBL" id="OIVN01001891">
    <property type="protein sequence ID" value="SPC98710.1"/>
    <property type="molecule type" value="Genomic_DNA"/>
</dbReference>
<dbReference type="Pfam" id="PF23596">
    <property type="entry name" value="DUF7138"/>
    <property type="match status" value="1"/>
</dbReference>
<evidence type="ECO:0000259" key="1">
    <source>
        <dbReference type="Pfam" id="PF23596"/>
    </source>
</evidence>
<dbReference type="AlphaFoldDB" id="A0A2N9GH02"/>
<reference evidence="2" key="1">
    <citation type="submission" date="2018-02" db="EMBL/GenBank/DDBJ databases">
        <authorList>
            <person name="Cohen D.B."/>
            <person name="Kent A.D."/>
        </authorList>
    </citation>
    <scope>NUCLEOTIDE SEQUENCE</scope>
</reference>